<evidence type="ECO:0000256" key="8">
    <source>
        <dbReference type="SAM" id="SignalP"/>
    </source>
</evidence>
<evidence type="ECO:0000313" key="10">
    <source>
        <dbReference type="Proteomes" id="UP000676310"/>
    </source>
</evidence>
<protein>
    <submittedName>
        <fullName evidence="9">Uncharacterized protein</fullName>
    </submittedName>
</protein>
<dbReference type="Gene3D" id="1.10.575.10">
    <property type="entry name" value="P1 Nuclease"/>
    <property type="match status" value="1"/>
</dbReference>
<gene>
    <name evidence="9" type="ORF">ALTATR162_LOCUS2831</name>
</gene>
<organism evidence="9 10">
    <name type="scientific">Alternaria atra</name>
    <dbReference type="NCBI Taxonomy" id="119953"/>
    <lineage>
        <taxon>Eukaryota</taxon>
        <taxon>Fungi</taxon>
        <taxon>Dikarya</taxon>
        <taxon>Ascomycota</taxon>
        <taxon>Pezizomycotina</taxon>
        <taxon>Dothideomycetes</taxon>
        <taxon>Pleosporomycetidae</taxon>
        <taxon>Pleosporales</taxon>
        <taxon>Pleosporineae</taxon>
        <taxon>Pleosporaceae</taxon>
        <taxon>Alternaria</taxon>
        <taxon>Alternaria sect. Ulocladioides</taxon>
    </lineage>
</organism>
<evidence type="ECO:0000256" key="5">
    <source>
        <dbReference type="ARBA" id="ARBA00022801"/>
    </source>
</evidence>
<keyword evidence="4" id="KW-0255">Endonuclease</keyword>
<dbReference type="GeneID" id="67014320"/>
<dbReference type="Proteomes" id="UP000676310">
    <property type="component" value="Unassembled WGS sequence"/>
</dbReference>
<keyword evidence="10" id="KW-1185">Reference proteome</keyword>
<keyword evidence="3" id="KW-0479">Metal-binding</keyword>
<dbReference type="PANTHER" id="PTHR33146">
    <property type="entry name" value="ENDONUCLEASE 4"/>
    <property type="match status" value="1"/>
</dbReference>
<proteinExistence type="inferred from homology"/>
<evidence type="ECO:0000256" key="4">
    <source>
        <dbReference type="ARBA" id="ARBA00022759"/>
    </source>
</evidence>
<keyword evidence="8" id="KW-0732">Signal</keyword>
<keyword evidence="5" id="KW-0378">Hydrolase</keyword>
<dbReference type="EMBL" id="CAJRGZ010000016">
    <property type="protein sequence ID" value="CAG5152582.1"/>
    <property type="molecule type" value="Genomic_DNA"/>
</dbReference>
<keyword evidence="6" id="KW-1015">Disulfide bond</keyword>
<dbReference type="GO" id="GO:0003676">
    <property type="term" value="F:nucleic acid binding"/>
    <property type="evidence" value="ECO:0007669"/>
    <property type="project" value="InterPro"/>
</dbReference>
<dbReference type="InterPro" id="IPR003154">
    <property type="entry name" value="S1/P1nuclease"/>
</dbReference>
<reference evidence="9" key="1">
    <citation type="submission" date="2021-05" db="EMBL/GenBank/DDBJ databases">
        <authorList>
            <person name="Stam R."/>
        </authorList>
    </citation>
    <scope>NUCLEOTIDE SEQUENCE</scope>
    <source>
        <strain evidence="9">CS162</strain>
    </source>
</reference>
<feature type="signal peptide" evidence="8">
    <location>
        <begin position="1"/>
        <end position="19"/>
    </location>
</feature>
<dbReference type="AlphaFoldDB" id="A0A8J2HXL1"/>
<keyword evidence="7" id="KW-0325">Glycoprotein</keyword>
<accession>A0A8J2HXL1</accession>
<dbReference type="CDD" id="cd11010">
    <property type="entry name" value="S1-P1_nuclease"/>
    <property type="match status" value="1"/>
</dbReference>
<dbReference type="GO" id="GO:0046872">
    <property type="term" value="F:metal ion binding"/>
    <property type="evidence" value="ECO:0007669"/>
    <property type="project" value="UniProtKB-KW"/>
</dbReference>
<dbReference type="OrthoDB" id="441446at2759"/>
<dbReference type="SUPFAM" id="SSF48537">
    <property type="entry name" value="Phospholipase C/P1 nuclease"/>
    <property type="match status" value="1"/>
</dbReference>
<dbReference type="GO" id="GO:0004519">
    <property type="term" value="F:endonuclease activity"/>
    <property type="evidence" value="ECO:0007669"/>
    <property type="project" value="UniProtKB-KW"/>
</dbReference>
<evidence type="ECO:0000256" key="7">
    <source>
        <dbReference type="ARBA" id="ARBA00023180"/>
    </source>
</evidence>
<evidence type="ECO:0000313" key="9">
    <source>
        <dbReference type="EMBL" id="CAG5152582.1"/>
    </source>
</evidence>
<name>A0A8J2HXL1_9PLEO</name>
<feature type="chain" id="PRO_5035230361" evidence="8">
    <location>
        <begin position="20"/>
        <end position="322"/>
    </location>
</feature>
<keyword evidence="2" id="KW-0540">Nuclease</keyword>
<dbReference type="Pfam" id="PF02265">
    <property type="entry name" value="S1-P1_nuclease"/>
    <property type="match status" value="1"/>
</dbReference>
<evidence type="ECO:0000256" key="3">
    <source>
        <dbReference type="ARBA" id="ARBA00022723"/>
    </source>
</evidence>
<dbReference type="PANTHER" id="PTHR33146:SF26">
    <property type="entry name" value="ENDONUCLEASE 4"/>
    <property type="match status" value="1"/>
</dbReference>
<comment type="caution">
    <text evidence="9">The sequence shown here is derived from an EMBL/GenBank/DDBJ whole genome shotgun (WGS) entry which is preliminary data.</text>
</comment>
<dbReference type="RefSeq" id="XP_043166372.1">
    <property type="nucleotide sequence ID" value="XM_043310437.1"/>
</dbReference>
<evidence type="ECO:0000256" key="1">
    <source>
        <dbReference type="ARBA" id="ARBA00009547"/>
    </source>
</evidence>
<dbReference type="InterPro" id="IPR008947">
    <property type="entry name" value="PLipase_C/P1_nuclease_dom_sf"/>
</dbReference>
<comment type="similarity">
    <text evidence="1">Belongs to the nuclease type I family.</text>
</comment>
<evidence type="ECO:0000256" key="2">
    <source>
        <dbReference type="ARBA" id="ARBA00022722"/>
    </source>
</evidence>
<sequence>MIVTKYAAVLLGTVQSVHAWGALGHATVAYIAQYYSLPNTACWAQNILKDYSTDYLAINASWPDDYDHSVAGRWSGVLHFIDAHDCPPTVCKNKPTCCKVDYDRDCKSQGCVISAIVNYTHRVNDPKLDDEQIREALLFLVHFLGDATQPLHNEDIAQGGNSIHVKFNGKSVNLHSTWDTSIPEAIIGGHQHLLPSAQVWAQTLIDAIDNTDGIYHLLSAGWIQGDTTSNVKDSVLRWSSEANALVCTVVMPNGPDVLKVGDLYPVYFDSVKDTVSLQIARAGYRLANWLNMLAPPCCKEGGSICVDAPSYQKPISFYQEEL</sequence>
<dbReference type="GO" id="GO:0006308">
    <property type="term" value="P:DNA catabolic process"/>
    <property type="evidence" value="ECO:0007669"/>
    <property type="project" value="InterPro"/>
</dbReference>
<evidence type="ECO:0000256" key="6">
    <source>
        <dbReference type="ARBA" id="ARBA00023157"/>
    </source>
</evidence>
<dbReference type="GO" id="GO:0016788">
    <property type="term" value="F:hydrolase activity, acting on ester bonds"/>
    <property type="evidence" value="ECO:0007669"/>
    <property type="project" value="InterPro"/>
</dbReference>